<keyword evidence="2" id="KW-1185">Reference proteome</keyword>
<sequence>MAHNHYEISSHLILKRIQLWPAVKCIKCSVTLATSLVLLAAGEPWEAEGRSIMQKDTHLQRVFGLQVDFQGCRFGWLRSRYSHNDSTDTGGVVPAPVWGCTPAWSRPARHGTRNLDTDAALPAVFQNGPQCALGLPDAATHIRTYAHITWTSAVFTHHHCFLVLHRGSAGYTPVTRRTLGPARRWPHLRTQNTSLPRLLNVQTDASSL</sequence>
<comment type="caution">
    <text evidence="1">The sequence shown here is derived from an EMBL/GenBank/DDBJ whole genome shotgun (WGS) entry which is preliminary data.</text>
</comment>
<name>A0A5B7EZX5_PORTR</name>
<organism evidence="1 2">
    <name type="scientific">Portunus trituberculatus</name>
    <name type="common">Swimming crab</name>
    <name type="synonym">Neptunus trituberculatus</name>
    <dbReference type="NCBI Taxonomy" id="210409"/>
    <lineage>
        <taxon>Eukaryota</taxon>
        <taxon>Metazoa</taxon>
        <taxon>Ecdysozoa</taxon>
        <taxon>Arthropoda</taxon>
        <taxon>Crustacea</taxon>
        <taxon>Multicrustacea</taxon>
        <taxon>Malacostraca</taxon>
        <taxon>Eumalacostraca</taxon>
        <taxon>Eucarida</taxon>
        <taxon>Decapoda</taxon>
        <taxon>Pleocyemata</taxon>
        <taxon>Brachyura</taxon>
        <taxon>Eubrachyura</taxon>
        <taxon>Portunoidea</taxon>
        <taxon>Portunidae</taxon>
        <taxon>Portuninae</taxon>
        <taxon>Portunus</taxon>
    </lineage>
</organism>
<protein>
    <submittedName>
        <fullName evidence="1">Uncharacterized protein</fullName>
    </submittedName>
</protein>
<proteinExistence type="predicted"/>
<gene>
    <name evidence="1" type="ORF">E2C01_032068</name>
</gene>
<evidence type="ECO:0000313" key="2">
    <source>
        <dbReference type="Proteomes" id="UP000324222"/>
    </source>
</evidence>
<accession>A0A5B7EZX5</accession>
<dbReference type="EMBL" id="VSRR010004102">
    <property type="protein sequence ID" value="MPC38559.1"/>
    <property type="molecule type" value="Genomic_DNA"/>
</dbReference>
<dbReference type="Proteomes" id="UP000324222">
    <property type="component" value="Unassembled WGS sequence"/>
</dbReference>
<reference evidence="1 2" key="1">
    <citation type="submission" date="2019-05" db="EMBL/GenBank/DDBJ databases">
        <title>Another draft genome of Portunus trituberculatus and its Hox gene families provides insights of decapod evolution.</title>
        <authorList>
            <person name="Jeong J.-H."/>
            <person name="Song I."/>
            <person name="Kim S."/>
            <person name="Choi T."/>
            <person name="Kim D."/>
            <person name="Ryu S."/>
            <person name="Kim W."/>
        </authorList>
    </citation>
    <scope>NUCLEOTIDE SEQUENCE [LARGE SCALE GENOMIC DNA]</scope>
    <source>
        <tissue evidence="1">Muscle</tissue>
    </source>
</reference>
<evidence type="ECO:0000313" key="1">
    <source>
        <dbReference type="EMBL" id="MPC38559.1"/>
    </source>
</evidence>
<dbReference type="AlphaFoldDB" id="A0A5B7EZX5"/>